<keyword evidence="3" id="KW-1185">Reference proteome</keyword>
<comment type="caution">
    <text evidence="2">The sequence shown here is derived from an EMBL/GenBank/DDBJ whole genome shotgun (WGS) entry which is preliminary data.</text>
</comment>
<feature type="transmembrane region" description="Helical" evidence="1">
    <location>
        <begin position="67"/>
        <end position="85"/>
    </location>
</feature>
<organism evidence="2 3">
    <name type="scientific">Thermanaerothrix solaris</name>
    <dbReference type="NCBI Taxonomy" id="3058434"/>
    <lineage>
        <taxon>Bacteria</taxon>
        <taxon>Bacillati</taxon>
        <taxon>Chloroflexota</taxon>
        <taxon>Anaerolineae</taxon>
        <taxon>Anaerolineales</taxon>
        <taxon>Anaerolineaceae</taxon>
        <taxon>Thermanaerothrix</taxon>
    </lineage>
</organism>
<dbReference type="EMBL" id="JAUHMF010000001">
    <property type="protein sequence ID" value="MDT8898058.1"/>
    <property type="molecule type" value="Genomic_DNA"/>
</dbReference>
<feature type="transmembrane region" description="Helical" evidence="1">
    <location>
        <begin position="186"/>
        <end position="204"/>
    </location>
</feature>
<keyword evidence="1" id="KW-0812">Transmembrane</keyword>
<evidence type="ECO:0000256" key="1">
    <source>
        <dbReference type="SAM" id="Phobius"/>
    </source>
</evidence>
<name>A0ABU3NMI1_9CHLR</name>
<feature type="transmembrane region" description="Helical" evidence="1">
    <location>
        <begin position="149"/>
        <end position="170"/>
    </location>
</feature>
<dbReference type="RefSeq" id="WP_315624705.1">
    <property type="nucleotide sequence ID" value="NZ_JAUHMF010000001.1"/>
</dbReference>
<feature type="transmembrane region" description="Helical" evidence="1">
    <location>
        <begin position="120"/>
        <end position="143"/>
    </location>
</feature>
<gene>
    <name evidence="2" type="ORF">QYE77_07225</name>
</gene>
<evidence type="ECO:0000313" key="3">
    <source>
        <dbReference type="Proteomes" id="UP001254165"/>
    </source>
</evidence>
<keyword evidence="1" id="KW-1133">Transmembrane helix</keyword>
<protein>
    <submittedName>
        <fullName evidence="2">Uncharacterized protein</fullName>
    </submittedName>
</protein>
<sequence>MVSLTLTSRSNRFVLLLAAALAGWQIAHGLPEGTPLPMVAYTMGFGVLLLACLWLFLMGLEVLEHPLVVVVAALVPLSFSLGLVGEYWPQGMTVFIPFAVVGLIGIAYSRMGKLSSRLGVLMVALVHGVAGLVILGVPVWAVGQGLARPGVLGISAGGAWIGLSGLALLGQRLRWISGKMDDVTRLLPWSLLLTLVFLVIGFNLR</sequence>
<evidence type="ECO:0000313" key="2">
    <source>
        <dbReference type="EMBL" id="MDT8898058.1"/>
    </source>
</evidence>
<feature type="transmembrane region" description="Helical" evidence="1">
    <location>
        <begin position="91"/>
        <end position="108"/>
    </location>
</feature>
<dbReference type="Proteomes" id="UP001254165">
    <property type="component" value="Unassembled WGS sequence"/>
</dbReference>
<accession>A0ABU3NMI1</accession>
<keyword evidence="1" id="KW-0472">Membrane</keyword>
<proteinExistence type="predicted"/>
<feature type="transmembrane region" description="Helical" evidence="1">
    <location>
        <begin position="39"/>
        <end position="60"/>
    </location>
</feature>
<reference evidence="2 3" key="1">
    <citation type="submission" date="2023-07" db="EMBL/GenBank/DDBJ databases">
        <title>Novel species of Thermanaerothrix with wide hydrolytic capabilities.</title>
        <authorList>
            <person name="Zayulina K.S."/>
            <person name="Podosokorskaya O.A."/>
            <person name="Elcheninov A.G."/>
        </authorList>
    </citation>
    <scope>NUCLEOTIDE SEQUENCE [LARGE SCALE GENOMIC DNA]</scope>
    <source>
        <strain evidence="2 3">4228-RoL</strain>
    </source>
</reference>